<protein>
    <recommendedName>
        <fullName evidence="4">GCM domain-containing protein</fullName>
    </recommendedName>
</protein>
<dbReference type="AlphaFoldDB" id="F4SCN2"/>
<proteinExistence type="predicted"/>
<evidence type="ECO:0000256" key="1">
    <source>
        <dbReference type="SAM" id="MobiDB-lite"/>
    </source>
</evidence>
<organism evidence="3">
    <name type="scientific">Melampsora larici-populina (strain 98AG31 / pathotype 3-4-7)</name>
    <name type="common">Poplar leaf rust fungus</name>
    <dbReference type="NCBI Taxonomy" id="747676"/>
    <lineage>
        <taxon>Eukaryota</taxon>
        <taxon>Fungi</taxon>
        <taxon>Dikarya</taxon>
        <taxon>Basidiomycota</taxon>
        <taxon>Pucciniomycotina</taxon>
        <taxon>Pucciniomycetes</taxon>
        <taxon>Pucciniales</taxon>
        <taxon>Melampsoraceae</taxon>
        <taxon>Melampsora</taxon>
    </lineage>
</organism>
<dbReference type="Proteomes" id="UP000001072">
    <property type="component" value="Unassembled WGS sequence"/>
</dbReference>
<feature type="compositionally biased region" description="Polar residues" evidence="1">
    <location>
        <begin position="15"/>
        <end position="27"/>
    </location>
</feature>
<feature type="region of interest" description="Disordered" evidence="1">
    <location>
        <begin position="1"/>
        <end position="66"/>
    </location>
</feature>
<name>F4SCN2_MELLP</name>
<dbReference type="KEGG" id="mlr:MELLADRAFT_84838"/>
<sequence>MSDNNEGSLKPPSPQLTQSQIVDTAVSNPCEARSDPPEAGTALVKGKAKRRKRTKTGKRFKVPNPYSGEHHTFIDDGCKTDSQGYPICPNGETVFVKTAREAITNFGHIVYPHTQKTSGAKDDAPWKTTWYTCLGVLDCDNDTCQYAGPTPTGDGKAAELIMNCRVDVEKDTGWAILRHSGIHSHVWALPKKADPLAMEEMAAEVVKNPKAGPMVLKVGQARAGQNITPSVGEIHPAFAHSGRLGYLRREILKQKGLITEQESKGGGDSFILNIMHWGSEWMAQMLVRRDPDTKKVYSGGLLSDVTYRFFKNGYLLTTSMYSDRMHRWIPVQLTWMAHLDVAHYQGHFTLLMKQMRDAEDITPFECDQLVRQVVDFSSAQKKGFVSAYMDVFNERDPDKAMSKLKGCREHYRQSITRITRNRGVVPAGDEVGFIHFI</sequence>
<dbReference type="EMBL" id="GL883214">
    <property type="protein sequence ID" value="EGF97587.1"/>
    <property type="molecule type" value="Genomic_DNA"/>
</dbReference>
<evidence type="ECO:0000313" key="3">
    <source>
        <dbReference type="Proteomes" id="UP000001072"/>
    </source>
</evidence>
<dbReference type="VEuPathDB" id="FungiDB:MELLADRAFT_84838"/>
<dbReference type="RefSeq" id="XP_007419134.1">
    <property type="nucleotide sequence ID" value="XM_007419072.1"/>
</dbReference>
<accession>F4SCN2</accession>
<feature type="compositionally biased region" description="Basic residues" evidence="1">
    <location>
        <begin position="46"/>
        <end position="61"/>
    </location>
</feature>
<reference evidence="3" key="1">
    <citation type="journal article" date="2011" name="Proc. Natl. Acad. Sci. U.S.A.">
        <title>Obligate biotrophy features unraveled by the genomic analysis of rust fungi.</title>
        <authorList>
            <person name="Duplessis S."/>
            <person name="Cuomo C.A."/>
            <person name="Lin Y.-C."/>
            <person name="Aerts A."/>
            <person name="Tisserant E."/>
            <person name="Veneault-Fourrey C."/>
            <person name="Joly D.L."/>
            <person name="Hacquard S."/>
            <person name="Amselem J."/>
            <person name="Cantarel B.L."/>
            <person name="Chiu R."/>
            <person name="Coutinho P.M."/>
            <person name="Feau N."/>
            <person name="Field M."/>
            <person name="Frey P."/>
            <person name="Gelhaye E."/>
            <person name="Goldberg J."/>
            <person name="Grabherr M.G."/>
            <person name="Kodira C.D."/>
            <person name="Kohler A."/>
            <person name="Kuees U."/>
            <person name="Lindquist E.A."/>
            <person name="Lucas S.M."/>
            <person name="Mago R."/>
            <person name="Mauceli E."/>
            <person name="Morin E."/>
            <person name="Murat C."/>
            <person name="Pangilinan J.L."/>
            <person name="Park R."/>
            <person name="Pearson M."/>
            <person name="Quesneville H."/>
            <person name="Rouhier N."/>
            <person name="Sakthikumar S."/>
            <person name="Salamov A.A."/>
            <person name="Schmutz J."/>
            <person name="Selles B."/>
            <person name="Shapiro H."/>
            <person name="Tanguay P."/>
            <person name="Tuskan G.A."/>
            <person name="Henrissat B."/>
            <person name="Van de Peer Y."/>
            <person name="Rouze P."/>
            <person name="Ellis J.G."/>
            <person name="Dodds P.N."/>
            <person name="Schein J.E."/>
            <person name="Zhong S."/>
            <person name="Hamelin R.C."/>
            <person name="Grigoriev I.V."/>
            <person name="Szabo L.J."/>
            <person name="Martin F."/>
        </authorList>
    </citation>
    <scope>NUCLEOTIDE SEQUENCE [LARGE SCALE GENOMIC DNA]</scope>
    <source>
        <strain evidence="3">98AG31 / pathotype 3-4-7</strain>
    </source>
</reference>
<dbReference type="eggNOG" id="ENOG502S7P8">
    <property type="taxonomic scope" value="Eukaryota"/>
</dbReference>
<dbReference type="InParanoid" id="F4SCN2"/>
<dbReference type="OrthoDB" id="2624269at2759"/>
<gene>
    <name evidence="2" type="ORF">MELLADRAFT_84838</name>
</gene>
<dbReference type="GeneID" id="18933626"/>
<dbReference type="HOGENOM" id="CLU_016062_0_0_1"/>
<evidence type="ECO:0000313" key="2">
    <source>
        <dbReference type="EMBL" id="EGF97587.1"/>
    </source>
</evidence>
<keyword evidence="3" id="KW-1185">Reference proteome</keyword>
<evidence type="ECO:0008006" key="4">
    <source>
        <dbReference type="Google" id="ProtNLM"/>
    </source>
</evidence>